<dbReference type="EMBL" id="VFOZ01000001">
    <property type="protein sequence ID" value="TQL96496.1"/>
    <property type="molecule type" value="Genomic_DNA"/>
</dbReference>
<sequence>MSSLSRRAGDRPPRMSRRRIEAVAAALVPGLLLAACSGGDGTAEPSTTSTITGPPPAPTLTPPRGSTTTVPTQPLRVTGKMTRPGTRLRFGQKAIVPVRDYNALRKSYTDGVLGIVVRRIRHAPGSRVEGAFDPAGWAVLKRSTAYSAEIVMTNESGNPMQLPVPRFEARRSGGGPANVLLSGGTLPGCEETHSPDAFDHEDARWVTCEFWVSAYPLREIHYMNPPYGQNAQHPSDRAPSFERYYDLGPIIWH</sequence>
<dbReference type="AlphaFoldDB" id="A0A543CHC5"/>
<protein>
    <submittedName>
        <fullName evidence="3">Uncharacterized protein</fullName>
    </submittedName>
</protein>
<feature type="chain" id="PRO_5021817754" evidence="2">
    <location>
        <begin position="35"/>
        <end position="253"/>
    </location>
</feature>
<dbReference type="Proteomes" id="UP000316096">
    <property type="component" value="Unassembled WGS sequence"/>
</dbReference>
<accession>A0A543CHC5</accession>
<evidence type="ECO:0000313" key="4">
    <source>
        <dbReference type="Proteomes" id="UP000316096"/>
    </source>
</evidence>
<dbReference type="OrthoDB" id="3624167at2"/>
<proteinExistence type="predicted"/>
<keyword evidence="2" id="KW-0732">Signal</keyword>
<keyword evidence="4" id="KW-1185">Reference proteome</keyword>
<name>A0A543CHC5_9ACTN</name>
<evidence type="ECO:0000256" key="2">
    <source>
        <dbReference type="SAM" id="SignalP"/>
    </source>
</evidence>
<gene>
    <name evidence="3" type="ORF">FB559_2028</name>
</gene>
<evidence type="ECO:0000256" key="1">
    <source>
        <dbReference type="SAM" id="MobiDB-lite"/>
    </source>
</evidence>
<feature type="region of interest" description="Disordered" evidence="1">
    <location>
        <begin position="38"/>
        <end position="72"/>
    </location>
</feature>
<comment type="caution">
    <text evidence="3">The sequence shown here is derived from an EMBL/GenBank/DDBJ whole genome shotgun (WGS) entry which is preliminary data.</text>
</comment>
<dbReference type="RefSeq" id="WP_141955349.1">
    <property type="nucleotide sequence ID" value="NZ_VFOZ01000001.1"/>
</dbReference>
<reference evidence="3 4" key="1">
    <citation type="submission" date="2019-06" db="EMBL/GenBank/DDBJ databases">
        <title>Sequencing the genomes of 1000 actinobacteria strains.</title>
        <authorList>
            <person name="Klenk H.-P."/>
        </authorList>
    </citation>
    <scope>NUCLEOTIDE SEQUENCE [LARGE SCALE GENOMIC DNA]</scope>
    <source>
        <strain evidence="3 4">DSM 102200</strain>
    </source>
</reference>
<feature type="signal peptide" evidence="2">
    <location>
        <begin position="1"/>
        <end position="34"/>
    </location>
</feature>
<organism evidence="3 4">
    <name type="scientific">Actinoallomurus bryophytorum</name>
    <dbReference type="NCBI Taxonomy" id="1490222"/>
    <lineage>
        <taxon>Bacteria</taxon>
        <taxon>Bacillati</taxon>
        <taxon>Actinomycetota</taxon>
        <taxon>Actinomycetes</taxon>
        <taxon>Streptosporangiales</taxon>
        <taxon>Thermomonosporaceae</taxon>
        <taxon>Actinoallomurus</taxon>
    </lineage>
</organism>
<evidence type="ECO:0000313" key="3">
    <source>
        <dbReference type="EMBL" id="TQL96496.1"/>
    </source>
</evidence>